<gene>
    <name evidence="1" type="ORF">CCACVL1_12232</name>
</gene>
<proteinExistence type="predicted"/>
<keyword evidence="2" id="KW-1185">Reference proteome</keyword>
<organism evidence="1 2">
    <name type="scientific">Corchorus capsularis</name>
    <name type="common">Jute</name>
    <dbReference type="NCBI Taxonomy" id="210143"/>
    <lineage>
        <taxon>Eukaryota</taxon>
        <taxon>Viridiplantae</taxon>
        <taxon>Streptophyta</taxon>
        <taxon>Embryophyta</taxon>
        <taxon>Tracheophyta</taxon>
        <taxon>Spermatophyta</taxon>
        <taxon>Magnoliopsida</taxon>
        <taxon>eudicotyledons</taxon>
        <taxon>Gunneridae</taxon>
        <taxon>Pentapetalae</taxon>
        <taxon>rosids</taxon>
        <taxon>malvids</taxon>
        <taxon>Malvales</taxon>
        <taxon>Malvaceae</taxon>
        <taxon>Grewioideae</taxon>
        <taxon>Apeibeae</taxon>
        <taxon>Corchorus</taxon>
    </lineage>
</organism>
<name>A0A1R3IGR5_COCAP</name>
<evidence type="ECO:0000313" key="1">
    <source>
        <dbReference type="EMBL" id="OMO81767.1"/>
    </source>
</evidence>
<comment type="caution">
    <text evidence="1">The sequence shown here is derived from an EMBL/GenBank/DDBJ whole genome shotgun (WGS) entry which is preliminary data.</text>
</comment>
<accession>A0A1R3IGR5</accession>
<evidence type="ECO:0000313" key="2">
    <source>
        <dbReference type="Proteomes" id="UP000188268"/>
    </source>
</evidence>
<dbReference type="EMBL" id="AWWV01010089">
    <property type="protein sequence ID" value="OMO81767.1"/>
    <property type="molecule type" value="Genomic_DNA"/>
</dbReference>
<dbReference type="AlphaFoldDB" id="A0A1R3IGR5"/>
<protein>
    <submittedName>
        <fullName evidence="1">Uncharacterized protein</fullName>
    </submittedName>
</protein>
<dbReference type="Proteomes" id="UP000188268">
    <property type="component" value="Unassembled WGS sequence"/>
</dbReference>
<reference evidence="1 2" key="1">
    <citation type="submission" date="2013-09" db="EMBL/GenBank/DDBJ databases">
        <title>Corchorus capsularis genome sequencing.</title>
        <authorList>
            <person name="Alam M."/>
            <person name="Haque M.S."/>
            <person name="Islam M.S."/>
            <person name="Emdad E.M."/>
            <person name="Islam M.M."/>
            <person name="Ahmed B."/>
            <person name="Halim A."/>
            <person name="Hossen Q.M.M."/>
            <person name="Hossain M.Z."/>
            <person name="Ahmed R."/>
            <person name="Khan M.M."/>
            <person name="Islam R."/>
            <person name="Rashid M.M."/>
            <person name="Khan S.A."/>
            <person name="Rahman M.S."/>
            <person name="Alam M."/>
        </authorList>
    </citation>
    <scope>NUCLEOTIDE SEQUENCE [LARGE SCALE GENOMIC DNA]</scope>
    <source>
        <strain evidence="2">cv. CVL-1</strain>
        <tissue evidence="1">Whole seedling</tissue>
    </source>
</reference>
<sequence>MDFSSLIMPRTTNVSAQASLRYRL</sequence>
<dbReference type="Gramene" id="OMO81767">
    <property type="protein sequence ID" value="OMO81767"/>
    <property type="gene ID" value="CCACVL1_12232"/>
</dbReference>